<name>A0ACC3T100_LIPKO</name>
<accession>A0ACC3T100</accession>
<evidence type="ECO:0000313" key="1">
    <source>
        <dbReference type="EMBL" id="KAK9237542.1"/>
    </source>
</evidence>
<evidence type="ECO:0000313" key="2">
    <source>
        <dbReference type="Proteomes" id="UP001433508"/>
    </source>
</evidence>
<dbReference type="EMBL" id="MU971367">
    <property type="protein sequence ID" value="KAK9237542.1"/>
    <property type="molecule type" value="Genomic_DNA"/>
</dbReference>
<keyword evidence="2" id="KW-1185">Reference proteome</keyword>
<comment type="caution">
    <text evidence="1">The sequence shown here is derived from an EMBL/GenBank/DDBJ whole genome shotgun (WGS) entry which is preliminary data.</text>
</comment>
<proteinExistence type="predicted"/>
<gene>
    <name evidence="1" type="ORF">V1525DRAFT_432612</name>
</gene>
<sequence length="912" mass="99198">MFDNMSAVKASDSEPSSENNSPTNDPMNGGASSYHQDTEGPKSQPNVPLSKRIACVICRRRKLRCDGARPACGTCARLHHNCVYEETRRKSGPKRGYVKMLEERLAHVEGLLNKKGSTVTDASPHVSTPASATSSGPQTLSDIPSVQFPQSIASSPAQNPLIGAPQAPLSAQQSVLPNEFGAIDLGGDFDFATVPTGNPGANIFELIALGMDEPLPPQSMLDELHTIYFEGQHVYLPMIHRPRYMASLNYPPNLQPPLYLRYAIWTLAASMSSKYRPYAAVFYSRARKYLEQVQMRGYGESIVVLPFTQAWILVSMYEYKVMYFPRAWLSSGIASRSALMLQTNKLDSATPSAGKQCLPPPADFIELEERRRTFWGAFCADRYASVGTGWPLTIDEIDIATNLPVSDAAFDAGVEETTCALATALNPTGTKAIRKMSVFAAYVLVVAVFGRIHSHLHRGEPASGEGGAIPPNFFERFRSIDNTIHSIMLALPNHVKRPMGPMSPTSAQLLMSVHATSICLHQATIFRTRRSPYHQSEFETSKQRCLQAASEITAIMQGCSHFDMSALDAFMSFCVYIAARCFVQALRTSPDGLDPGTRSRLDFLLTALDNMKDDMPIAQSFLLQLEVDMANLLDEESEAMVDCRVPKLSPSSILSMVSDSEMPSDISQTSPSDDAAPYLDSGSIGHGNAMKAQKKNDSAGPHSREKRSPDAAVGVNSISDVPGVWSWKSTSTGTSTSGNDVEMMDSGIPNSNGISISTLSHEVFLAARQQKPAAGHAEAVGINSLTSAYTAQPLDSASASPDAVLRMQLNELEDEQQQLFQLHDQAAQKTHHLVQQQQVLQHDEQLRRDQQPGMGTAHVNGLGTLGQDIGVCGTSPGRTTSSDSPKPWTPPDMAIATDFSLTSYLRGYTPRP</sequence>
<dbReference type="Proteomes" id="UP001433508">
    <property type="component" value="Unassembled WGS sequence"/>
</dbReference>
<organism evidence="1 2">
    <name type="scientific">Lipomyces kononenkoae</name>
    <name type="common">Yeast</name>
    <dbReference type="NCBI Taxonomy" id="34357"/>
    <lineage>
        <taxon>Eukaryota</taxon>
        <taxon>Fungi</taxon>
        <taxon>Dikarya</taxon>
        <taxon>Ascomycota</taxon>
        <taxon>Saccharomycotina</taxon>
        <taxon>Lipomycetes</taxon>
        <taxon>Lipomycetales</taxon>
        <taxon>Lipomycetaceae</taxon>
        <taxon>Lipomyces</taxon>
    </lineage>
</organism>
<reference evidence="2" key="1">
    <citation type="journal article" date="2024" name="Front. Bioeng. Biotechnol.">
        <title>Genome-scale model development and genomic sequencing of the oleaginous clade Lipomyces.</title>
        <authorList>
            <person name="Czajka J.J."/>
            <person name="Han Y."/>
            <person name="Kim J."/>
            <person name="Mondo S.J."/>
            <person name="Hofstad B.A."/>
            <person name="Robles A."/>
            <person name="Haridas S."/>
            <person name="Riley R."/>
            <person name="LaButti K."/>
            <person name="Pangilinan J."/>
            <person name="Andreopoulos W."/>
            <person name="Lipzen A."/>
            <person name="Yan J."/>
            <person name="Wang M."/>
            <person name="Ng V."/>
            <person name="Grigoriev I.V."/>
            <person name="Spatafora J.W."/>
            <person name="Magnuson J.K."/>
            <person name="Baker S.E."/>
            <person name="Pomraning K.R."/>
        </authorList>
    </citation>
    <scope>NUCLEOTIDE SEQUENCE [LARGE SCALE GENOMIC DNA]</scope>
    <source>
        <strain evidence="2">CBS 7786</strain>
    </source>
</reference>
<protein>
    <submittedName>
        <fullName evidence="1">Uncharacterized protein</fullName>
    </submittedName>
</protein>